<keyword evidence="4" id="KW-1133">Transmembrane helix</keyword>
<dbReference type="Pfam" id="PF01047">
    <property type="entry name" value="MarR"/>
    <property type="match status" value="1"/>
</dbReference>
<feature type="transmembrane region" description="Helical" evidence="4">
    <location>
        <begin position="118"/>
        <end position="140"/>
    </location>
</feature>
<dbReference type="SUPFAM" id="SSF46785">
    <property type="entry name" value="Winged helix' DNA-binding domain"/>
    <property type="match status" value="1"/>
</dbReference>
<evidence type="ECO:0000256" key="3">
    <source>
        <dbReference type="ARBA" id="ARBA00023163"/>
    </source>
</evidence>
<feature type="domain" description="HTH marR-type" evidence="5">
    <location>
        <begin position="185"/>
        <end position="318"/>
    </location>
</feature>
<dbReference type="Proteomes" id="UP000744032">
    <property type="component" value="Unassembled WGS sequence"/>
</dbReference>
<evidence type="ECO:0000313" key="7">
    <source>
        <dbReference type="Proteomes" id="UP000744032"/>
    </source>
</evidence>
<dbReference type="InterPro" id="IPR036388">
    <property type="entry name" value="WH-like_DNA-bd_sf"/>
</dbReference>
<evidence type="ECO:0000256" key="2">
    <source>
        <dbReference type="ARBA" id="ARBA00023125"/>
    </source>
</evidence>
<dbReference type="PROSITE" id="PS50995">
    <property type="entry name" value="HTH_MARR_2"/>
    <property type="match status" value="1"/>
</dbReference>
<proteinExistence type="predicted"/>
<feature type="transmembrane region" description="Helical" evidence="4">
    <location>
        <begin position="146"/>
        <end position="163"/>
    </location>
</feature>
<dbReference type="SMART" id="SM00347">
    <property type="entry name" value="HTH_MARR"/>
    <property type="match status" value="1"/>
</dbReference>
<evidence type="ECO:0000256" key="4">
    <source>
        <dbReference type="SAM" id="Phobius"/>
    </source>
</evidence>
<gene>
    <name evidence="6" type="ORF">HF200_04705</name>
</gene>
<accession>A0ABX1IF48</accession>
<feature type="transmembrane region" description="Helical" evidence="4">
    <location>
        <begin position="55"/>
        <end position="72"/>
    </location>
</feature>
<feature type="transmembrane region" description="Helical" evidence="4">
    <location>
        <begin position="22"/>
        <end position="43"/>
    </location>
</feature>
<dbReference type="PROSITE" id="PS01117">
    <property type="entry name" value="HTH_MARR_1"/>
    <property type="match status" value="1"/>
</dbReference>
<keyword evidence="1" id="KW-0805">Transcription regulation</keyword>
<keyword evidence="3" id="KW-0804">Transcription</keyword>
<keyword evidence="2" id="KW-0238">DNA-binding</keyword>
<evidence type="ECO:0000259" key="5">
    <source>
        <dbReference type="PROSITE" id="PS50995"/>
    </source>
</evidence>
<protein>
    <submittedName>
        <fullName evidence="6">MarR family transcriptional regulator</fullName>
    </submittedName>
</protein>
<dbReference type="PANTHER" id="PTHR33164:SF101">
    <property type="entry name" value="TRANSCRIPTIONAL REPRESSOR MPRA"/>
    <property type="match status" value="1"/>
</dbReference>
<dbReference type="InterPro" id="IPR023187">
    <property type="entry name" value="Tscrpt_reg_MarR-type_CS"/>
</dbReference>
<sequence length="326" mass="34453">MLGVIVAEIALSVLVYDLTGSALLSALTFALGFLPYVVGGTLLAGVADRFPARRVLVVCDLVCAACVAPMAAPGASIGVLLALRCCLATVSPVFSGTRTATLADILGDGDLFVLGRSLLRITAQSALLVGYGLGGLLLTVVAPRRALLITVAPFLASAALLRLGTARRPARADELWKQRWGSVPAMAAITSIMRAHQILLAEVDAVVKPYGLTFARYEALVLLTFSKEGELPMSKIGERLMVHPTSVTNTVDRLVRSGLVAKRPNPNDGRGTLAVITDKGREVVEAATRDLMAMDFGLGAYDAEECGEIFALLRPLRVAAHDFDEQ</sequence>
<evidence type="ECO:0000256" key="1">
    <source>
        <dbReference type="ARBA" id="ARBA00023015"/>
    </source>
</evidence>
<dbReference type="InterPro" id="IPR011701">
    <property type="entry name" value="MFS"/>
</dbReference>
<comment type="caution">
    <text evidence="6">The sequence shown here is derived from an EMBL/GenBank/DDBJ whole genome shotgun (WGS) entry which is preliminary data.</text>
</comment>
<organism evidence="6 7">
    <name type="scientific">Streptomyces galbus</name>
    <dbReference type="NCBI Taxonomy" id="33898"/>
    <lineage>
        <taxon>Bacteria</taxon>
        <taxon>Bacillati</taxon>
        <taxon>Actinomycetota</taxon>
        <taxon>Actinomycetes</taxon>
        <taxon>Kitasatosporales</taxon>
        <taxon>Streptomycetaceae</taxon>
        <taxon>Streptomyces</taxon>
    </lineage>
</organism>
<dbReference type="InterPro" id="IPR039422">
    <property type="entry name" value="MarR/SlyA-like"/>
</dbReference>
<dbReference type="EMBL" id="JAAXMD010000023">
    <property type="protein sequence ID" value="NKQ23782.1"/>
    <property type="molecule type" value="Genomic_DNA"/>
</dbReference>
<reference evidence="6 7" key="1">
    <citation type="submission" date="2020-04" db="EMBL/GenBank/DDBJ databases">
        <title>Genome sequence of Streptomyces galbus strain I339.</title>
        <authorList>
            <person name="Silva E.A.N."/>
            <person name="Merces M."/>
            <person name="Castelo Branco A.P.O.T."/>
            <person name="Vasconcelos P.C."/>
            <person name="Costa N.P."/>
            <person name="Marinho G.C.S."/>
            <person name="Oliveira C.J.B."/>
            <person name="Araujo D."/>
            <person name="Rodrigues Junior V.S."/>
            <person name="Almeida R."/>
            <person name="Silva Filho U.R."/>
            <person name="Andrade A.S.A."/>
            <person name="Cibulski S.P."/>
        </authorList>
    </citation>
    <scope>NUCLEOTIDE SEQUENCE [LARGE SCALE GENOMIC DNA]</scope>
    <source>
        <strain evidence="6 7">I339</strain>
    </source>
</reference>
<dbReference type="SUPFAM" id="SSF103473">
    <property type="entry name" value="MFS general substrate transporter"/>
    <property type="match status" value="1"/>
</dbReference>
<dbReference type="Gene3D" id="1.20.1250.20">
    <property type="entry name" value="MFS general substrate transporter like domains"/>
    <property type="match status" value="1"/>
</dbReference>
<keyword evidence="4" id="KW-0472">Membrane</keyword>
<name>A0ABX1IF48_STRGB</name>
<evidence type="ECO:0000313" key="6">
    <source>
        <dbReference type="EMBL" id="NKQ23782.1"/>
    </source>
</evidence>
<dbReference type="InterPro" id="IPR000835">
    <property type="entry name" value="HTH_MarR-typ"/>
</dbReference>
<dbReference type="InterPro" id="IPR036390">
    <property type="entry name" value="WH_DNA-bd_sf"/>
</dbReference>
<dbReference type="InterPro" id="IPR036259">
    <property type="entry name" value="MFS_trans_sf"/>
</dbReference>
<dbReference type="PANTHER" id="PTHR33164">
    <property type="entry name" value="TRANSCRIPTIONAL REGULATOR, MARR FAMILY"/>
    <property type="match status" value="1"/>
</dbReference>
<keyword evidence="4" id="KW-0812">Transmembrane</keyword>
<keyword evidence="7" id="KW-1185">Reference proteome</keyword>
<dbReference type="Pfam" id="PF07690">
    <property type="entry name" value="MFS_1"/>
    <property type="match status" value="1"/>
</dbReference>
<dbReference type="Gene3D" id="1.10.10.10">
    <property type="entry name" value="Winged helix-like DNA-binding domain superfamily/Winged helix DNA-binding domain"/>
    <property type="match status" value="1"/>
</dbReference>